<evidence type="ECO:0000256" key="1">
    <source>
        <dbReference type="SAM" id="MobiDB-lite"/>
    </source>
</evidence>
<sequence>MSAQPSDCRDSRGKDLPHIGGRGGGETKSCVLWCSKVWDFFLWAANPNLIPKVIDEKWMKLLKSPTLDVTHPMFRPLGLHTECCICPWDRRIIGGLAIRLTINRSKVKPLQARGYTNYYGGEWLPLVAKHNQGKRMTSGESQFNSNVYTSQVRWFIMCEDPYLWRPGRKYVRPTLIKRRVGIHDMVVYSLCNVLDQYLMVHRQRTRESLEAKKGSGDASERLSTSSRLPRVSEPSMNRVARIAVNLSVRE</sequence>
<gene>
    <name evidence="2" type="ORF">C8F04DRAFT_1185635</name>
</gene>
<dbReference type="Proteomes" id="UP001218188">
    <property type="component" value="Unassembled WGS sequence"/>
</dbReference>
<feature type="region of interest" description="Disordered" evidence="1">
    <location>
        <begin position="208"/>
        <end position="232"/>
    </location>
</feature>
<comment type="caution">
    <text evidence="2">The sequence shown here is derived from an EMBL/GenBank/DDBJ whole genome shotgun (WGS) entry which is preliminary data.</text>
</comment>
<feature type="region of interest" description="Disordered" evidence="1">
    <location>
        <begin position="1"/>
        <end position="26"/>
    </location>
</feature>
<feature type="compositionally biased region" description="Basic and acidic residues" evidence="1">
    <location>
        <begin position="208"/>
        <end position="220"/>
    </location>
</feature>
<dbReference type="EMBL" id="JARJCM010000079">
    <property type="protein sequence ID" value="KAJ7031703.1"/>
    <property type="molecule type" value="Genomic_DNA"/>
</dbReference>
<feature type="compositionally biased region" description="Basic and acidic residues" evidence="1">
    <location>
        <begin position="7"/>
        <end position="17"/>
    </location>
</feature>
<evidence type="ECO:0000313" key="3">
    <source>
        <dbReference type="Proteomes" id="UP001218188"/>
    </source>
</evidence>
<evidence type="ECO:0000313" key="2">
    <source>
        <dbReference type="EMBL" id="KAJ7031703.1"/>
    </source>
</evidence>
<reference evidence="2" key="1">
    <citation type="submission" date="2023-03" db="EMBL/GenBank/DDBJ databases">
        <title>Massive genome expansion in bonnet fungi (Mycena s.s.) driven by repeated elements and novel gene families across ecological guilds.</title>
        <authorList>
            <consortium name="Lawrence Berkeley National Laboratory"/>
            <person name="Harder C.B."/>
            <person name="Miyauchi S."/>
            <person name="Viragh M."/>
            <person name="Kuo A."/>
            <person name="Thoen E."/>
            <person name="Andreopoulos B."/>
            <person name="Lu D."/>
            <person name="Skrede I."/>
            <person name="Drula E."/>
            <person name="Henrissat B."/>
            <person name="Morin E."/>
            <person name="Kohler A."/>
            <person name="Barry K."/>
            <person name="LaButti K."/>
            <person name="Morin E."/>
            <person name="Salamov A."/>
            <person name="Lipzen A."/>
            <person name="Mereny Z."/>
            <person name="Hegedus B."/>
            <person name="Baldrian P."/>
            <person name="Stursova M."/>
            <person name="Weitz H."/>
            <person name="Taylor A."/>
            <person name="Grigoriev I.V."/>
            <person name="Nagy L.G."/>
            <person name="Martin F."/>
            <person name="Kauserud H."/>
        </authorList>
    </citation>
    <scope>NUCLEOTIDE SEQUENCE</scope>
    <source>
        <strain evidence="2">CBHHK200</strain>
    </source>
</reference>
<dbReference type="AlphaFoldDB" id="A0AAD6WY56"/>
<name>A0AAD6WY56_9AGAR</name>
<keyword evidence="3" id="KW-1185">Reference proteome</keyword>
<accession>A0AAD6WY56</accession>
<proteinExistence type="predicted"/>
<protein>
    <submittedName>
        <fullName evidence="2">Uncharacterized protein</fullName>
    </submittedName>
</protein>
<organism evidence="2 3">
    <name type="scientific">Mycena alexandri</name>
    <dbReference type="NCBI Taxonomy" id="1745969"/>
    <lineage>
        <taxon>Eukaryota</taxon>
        <taxon>Fungi</taxon>
        <taxon>Dikarya</taxon>
        <taxon>Basidiomycota</taxon>
        <taxon>Agaricomycotina</taxon>
        <taxon>Agaricomycetes</taxon>
        <taxon>Agaricomycetidae</taxon>
        <taxon>Agaricales</taxon>
        <taxon>Marasmiineae</taxon>
        <taxon>Mycenaceae</taxon>
        <taxon>Mycena</taxon>
    </lineage>
</organism>